<evidence type="ECO:0000259" key="4">
    <source>
        <dbReference type="Pfam" id="PF00294"/>
    </source>
</evidence>
<dbReference type="InterPro" id="IPR029056">
    <property type="entry name" value="Ribokinase-like"/>
</dbReference>
<gene>
    <name evidence="5" type="ORF">UA74_19555</name>
</gene>
<dbReference type="KEGG" id="acad:UA74_19555"/>
<dbReference type="PANTHER" id="PTHR43085">
    <property type="entry name" value="HEXOKINASE FAMILY MEMBER"/>
    <property type="match status" value="1"/>
</dbReference>
<evidence type="ECO:0000313" key="5">
    <source>
        <dbReference type="EMBL" id="APU15936.1"/>
    </source>
</evidence>
<dbReference type="GO" id="GO:0008673">
    <property type="term" value="F:2-dehydro-3-deoxygluconokinase activity"/>
    <property type="evidence" value="ECO:0007669"/>
    <property type="project" value="UniProtKB-EC"/>
</dbReference>
<dbReference type="InterPro" id="IPR050306">
    <property type="entry name" value="PfkB_Carbo_kinase"/>
</dbReference>
<dbReference type="EMBL" id="CP016076">
    <property type="protein sequence ID" value="APU15936.1"/>
    <property type="molecule type" value="Genomic_DNA"/>
</dbReference>
<dbReference type="Pfam" id="PF00294">
    <property type="entry name" value="PfkB"/>
    <property type="match status" value="1"/>
</dbReference>
<reference evidence="6" key="1">
    <citation type="submission" date="2016-06" db="EMBL/GenBank/DDBJ databases">
        <title>Complete genome sequence of Actinoalloteichus fjordicus DSM 46855 (=ADI127-17), type strain of the new species Actinoalloteichus fjordicus.</title>
        <authorList>
            <person name="Ruckert C."/>
            <person name="Nouioui I."/>
            <person name="Willmese J."/>
            <person name="van Wezel G."/>
            <person name="Klenk H.-P."/>
            <person name="Kalinowski J."/>
            <person name="Zotchev S.B."/>
        </authorList>
    </citation>
    <scope>NUCLEOTIDE SEQUENCE [LARGE SCALE GENOMIC DNA]</scope>
    <source>
        <strain evidence="6">ADI127-7</strain>
    </source>
</reference>
<protein>
    <submittedName>
        <fullName evidence="5">Sugar kinase, ribokinase</fullName>
        <ecNumber evidence="5">2.7.1.45</ecNumber>
    </submittedName>
</protein>
<keyword evidence="2 5" id="KW-0808">Transferase</keyword>
<dbReference type="CDD" id="cd01166">
    <property type="entry name" value="KdgK"/>
    <property type="match status" value="1"/>
</dbReference>
<sequence>MTEPPRLVAAAEARPDVVGFGEAMVLLQPPAAETLDEAAALEVHSAGAELNACAAITALGRRATLVTRLGDDAFGRRIRRAAGHRGVGLACETDPTRPTGVFVKDVRPDGARRVSYYRAGSAASAMDEGDAERGLLLRPRAVLVSGLTAALGPGPARLVEHIGRHAADHGSALVLDVNLRPALGRLDSTVRLLLAMLSRVDLLVLGTDESEPLFGTSDPAEIVRRARQAGVREVVVKAGEQGCWWTDADGESRPMRSLAARVVDPVGAGDAFTGGYLTARLAGADTRQAAALGSRLAAGVLADVGDTTGLPRRAEGVRLLAAAVADSAGAGVAAPFGVGRSRAD</sequence>
<comment type="similarity">
    <text evidence="1">Belongs to the carbohydrate kinase PfkB family.</text>
</comment>
<keyword evidence="6" id="KW-1185">Reference proteome</keyword>
<feature type="domain" description="Carbohydrate kinase PfkB" evidence="4">
    <location>
        <begin position="16"/>
        <end position="311"/>
    </location>
</feature>
<dbReference type="Proteomes" id="UP000185511">
    <property type="component" value="Chromosome"/>
</dbReference>
<organism evidence="5 6">
    <name type="scientific">Actinoalloteichus fjordicus</name>
    <dbReference type="NCBI Taxonomy" id="1612552"/>
    <lineage>
        <taxon>Bacteria</taxon>
        <taxon>Bacillati</taxon>
        <taxon>Actinomycetota</taxon>
        <taxon>Actinomycetes</taxon>
        <taxon>Pseudonocardiales</taxon>
        <taxon>Pseudonocardiaceae</taxon>
        <taxon>Actinoalloteichus</taxon>
    </lineage>
</organism>
<name>A0AAC9PTJ1_9PSEU</name>
<evidence type="ECO:0000256" key="2">
    <source>
        <dbReference type="ARBA" id="ARBA00022679"/>
    </source>
</evidence>
<dbReference type="GO" id="GO:0006974">
    <property type="term" value="P:DNA damage response"/>
    <property type="evidence" value="ECO:0007669"/>
    <property type="project" value="TreeGrafter"/>
</dbReference>
<dbReference type="InterPro" id="IPR002173">
    <property type="entry name" value="Carboh/pur_kinase_PfkB_CS"/>
</dbReference>
<dbReference type="EC" id="2.7.1.45" evidence="5"/>
<dbReference type="SUPFAM" id="SSF53613">
    <property type="entry name" value="Ribokinase-like"/>
    <property type="match status" value="1"/>
</dbReference>
<accession>A0AAC9PTJ1</accession>
<evidence type="ECO:0000256" key="3">
    <source>
        <dbReference type="ARBA" id="ARBA00022777"/>
    </source>
</evidence>
<dbReference type="Gene3D" id="3.40.1190.20">
    <property type="match status" value="1"/>
</dbReference>
<dbReference type="GO" id="GO:0042840">
    <property type="term" value="P:D-glucuronate catabolic process"/>
    <property type="evidence" value="ECO:0007669"/>
    <property type="project" value="TreeGrafter"/>
</dbReference>
<dbReference type="AlphaFoldDB" id="A0AAC9PTJ1"/>
<proteinExistence type="inferred from homology"/>
<dbReference type="RefSeq" id="WP_075741579.1">
    <property type="nucleotide sequence ID" value="NZ_CP016076.1"/>
</dbReference>
<dbReference type="GO" id="GO:0019698">
    <property type="term" value="P:D-galacturonate catabolic process"/>
    <property type="evidence" value="ECO:0007669"/>
    <property type="project" value="TreeGrafter"/>
</dbReference>
<dbReference type="GO" id="GO:0005829">
    <property type="term" value="C:cytosol"/>
    <property type="evidence" value="ECO:0007669"/>
    <property type="project" value="TreeGrafter"/>
</dbReference>
<evidence type="ECO:0000256" key="1">
    <source>
        <dbReference type="ARBA" id="ARBA00010688"/>
    </source>
</evidence>
<dbReference type="PANTHER" id="PTHR43085:SF15">
    <property type="entry name" value="2-DEHYDRO-3-DEOXYGLUCONOKINASE"/>
    <property type="match status" value="1"/>
</dbReference>
<keyword evidence="3 5" id="KW-0418">Kinase</keyword>
<dbReference type="InterPro" id="IPR011611">
    <property type="entry name" value="PfkB_dom"/>
</dbReference>
<evidence type="ECO:0000313" key="6">
    <source>
        <dbReference type="Proteomes" id="UP000185511"/>
    </source>
</evidence>
<dbReference type="PROSITE" id="PS00584">
    <property type="entry name" value="PFKB_KINASES_2"/>
    <property type="match status" value="1"/>
</dbReference>